<dbReference type="AlphaFoldDB" id="A0A841C4C9"/>
<name>A0A841C4C9_9ACTN</name>
<keyword evidence="2" id="KW-1185">Reference proteome</keyword>
<dbReference type="EMBL" id="JACHMN010000003">
    <property type="protein sequence ID" value="MBB5874638.1"/>
    <property type="molecule type" value="Genomic_DNA"/>
</dbReference>
<dbReference type="Proteomes" id="UP000587527">
    <property type="component" value="Unassembled WGS sequence"/>
</dbReference>
<gene>
    <name evidence="1" type="ORF">F4553_008072</name>
</gene>
<sequence length="432" mass="47281">MAVRGSIPSQARVAVPSWLWGGAPDDYFARASLHARQDPSSSMLLVQTDERYRRVKPELVESYYIGGPAKRRPDFDLLARHAAKNTVDSGVPDAVTRAQLADVEGRFQQTQDLVDRFYFHQLQTMVAGKDEVADVVATLHATLIALESASDPAHKPFQDASVHLVRRSDALLHRAKLIAVLLRIEHDDLLRSGDIANLKVQSAAGDVVFASGDGLLEGLILFDAYLGPLLGALTPAVWGFSVHRASGTVIYNLGRTVSGTRQGAAEMLQLLPSHSPGLQTWKSPETSHEAYAQAITWWTDQLNKIFGVLTDPAVFTDSAGAYSPAKHQQALLTIEQLFRRVSSIQTSHRDGHARRVLLFTVLDTIERLTGRPIEKNCAASFAAKTLDRIRSTLPPAAAPVLLSAAERAVRALEEVQQGFFIKPSSNRGLLHR</sequence>
<evidence type="ECO:0000313" key="1">
    <source>
        <dbReference type="EMBL" id="MBB5874638.1"/>
    </source>
</evidence>
<evidence type="ECO:0000313" key="2">
    <source>
        <dbReference type="Proteomes" id="UP000587527"/>
    </source>
</evidence>
<proteinExistence type="predicted"/>
<accession>A0A841C4C9</accession>
<comment type="caution">
    <text evidence="1">The sequence shown here is derived from an EMBL/GenBank/DDBJ whole genome shotgun (WGS) entry which is preliminary data.</text>
</comment>
<reference evidence="1 2" key="1">
    <citation type="submission" date="2020-08" db="EMBL/GenBank/DDBJ databases">
        <title>Sequencing the genomes of 1000 actinobacteria strains.</title>
        <authorList>
            <person name="Klenk H.-P."/>
        </authorList>
    </citation>
    <scope>NUCLEOTIDE SEQUENCE [LARGE SCALE GENOMIC DNA]</scope>
    <source>
        <strain evidence="1 2">DSM 45362</strain>
    </source>
</reference>
<organism evidence="1 2">
    <name type="scientific">Allocatelliglobosispora scoriae</name>
    <dbReference type="NCBI Taxonomy" id="643052"/>
    <lineage>
        <taxon>Bacteria</taxon>
        <taxon>Bacillati</taxon>
        <taxon>Actinomycetota</taxon>
        <taxon>Actinomycetes</taxon>
        <taxon>Micromonosporales</taxon>
        <taxon>Micromonosporaceae</taxon>
        <taxon>Allocatelliglobosispora</taxon>
    </lineage>
</organism>
<protein>
    <submittedName>
        <fullName evidence="1">Uncharacterized protein</fullName>
    </submittedName>
</protein>
<dbReference type="RefSeq" id="WP_184846916.1">
    <property type="nucleotide sequence ID" value="NZ_JACHMN010000003.1"/>
</dbReference>